<evidence type="ECO:0000313" key="4">
    <source>
        <dbReference type="Proteomes" id="UP000306393"/>
    </source>
</evidence>
<proteinExistence type="predicted"/>
<evidence type="ECO:0000259" key="2">
    <source>
        <dbReference type="Pfam" id="PF25202"/>
    </source>
</evidence>
<dbReference type="Pfam" id="PF03235">
    <property type="entry name" value="GmrSD_N"/>
    <property type="match status" value="1"/>
</dbReference>
<dbReference type="PANTHER" id="PTHR35149">
    <property type="entry name" value="SLL5132 PROTEIN"/>
    <property type="match status" value="1"/>
</dbReference>
<evidence type="ECO:0000259" key="1">
    <source>
        <dbReference type="Pfam" id="PF03235"/>
    </source>
</evidence>
<accession>A0A4U3FN52</accession>
<dbReference type="InterPro" id="IPR004919">
    <property type="entry name" value="GmrSD_N"/>
</dbReference>
<dbReference type="OrthoDB" id="9798761at2"/>
<gene>
    <name evidence="3" type="ORF">EpCFBP13511_02105</name>
</gene>
<feature type="domain" description="GmrSD restriction endonucleases N-terminal" evidence="1">
    <location>
        <begin position="11"/>
        <end position="176"/>
    </location>
</feature>
<comment type="caution">
    <text evidence="3">The sequence shown here is derived from an EMBL/GenBank/DDBJ whole genome shotgun (WGS) entry which is preliminary data.</text>
</comment>
<name>A0A4U3FN52_9GAMM</name>
<dbReference type="RefSeq" id="WP_137268602.1">
    <property type="nucleotide sequence ID" value="NZ_QGAC01000001.1"/>
</dbReference>
<feature type="domain" description="DUF7834" evidence="2">
    <location>
        <begin position="189"/>
        <end position="424"/>
    </location>
</feature>
<dbReference type="PANTHER" id="PTHR35149:SF2">
    <property type="entry name" value="DUF262 DOMAIN-CONTAINING PROTEIN"/>
    <property type="match status" value="1"/>
</dbReference>
<dbReference type="AlphaFoldDB" id="A0A4U3FN52"/>
<evidence type="ECO:0000313" key="3">
    <source>
        <dbReference type="EMBL" id="TKJ95170.1"/>
    </source>
</evidence>
<sequence length="442" mass="51591">MAITRKDILSVKDLLSQSLSIPNYQRPYKWQAAQVNQLLDDVIHHREKQSYRLGTVVLHQEKQRTLSIVDGQQRLITLTLICKLLGRQQQFSAELLNHSFTHPVTVENLQHNAALVLSRIQALSNADREELLHFLLHKCELIVVILNSLSEAFQFFDSQNARGKSLEPHDLLKAFHLREMEQNSDVERALCVARWENGVDPDPENTTSPPSVQFIMSNYLYRLRRWSQGQPGQFFTRHNLDVFKGVNLNAHDYPFAASMRAIDYHVNHYNHDPVRQWDRQHMSYPFQVGQVLINGQRFFEYIQYYTDMYQSLFIDDKPQIRELINTLNTYTGRSRRGDHYVRNLFFCSVMFYYDRFGDAHLEKAAMLCFLWSYRIRLLQQRVVIESIDNVGREQGGLLQVIACALTPLAVLAFPIAPVEEHEIKGTHIDGLIEQFRQQGYVN</sequence>
<protein>
    <submittedName>
        <fullName evidence="3">Uncharacterized protein</fullName>
    </submittedName>
</protein>
<dbReference type="EMBL" id="QGAC01000001">
    <property type="protein sequence ID" value="TKJ95170.1"/>
    <property type="molecule type" value="Genomic_DNA"/>
</dbReference>
<dbReference type="STRING" id="1219360.GCA_001571305_00821"/>
<reference evidence="3 4" key="1">
    <citation type="journal article" date="2019" name="Sci. Rep.">
        <title>Differences in resource use lead to coexistence of seed-transmitted microbial populations.</title>
        <authorList>
            <person name="Torres-Cortes G."/>
            <person name="Garcia B.J."/>
            <person name="Compant S."/>
            <person name="Rezki S."/>
            <person name="Jones P."/>
            <person name="Preveaux A."/>
            <person name="Briand M."/>
            <person name="Roulet A."/>
            <person name="Bouchez O."/>
            <person name="Jacobson D."/>
            <person name="Barret M."/>
        </authorList>
    </citation>
    <scope>NUCLEOTIDE SEQUENCE [LARGE SCALE GENOMIC DNA]</scope>
    <source>
        <strain evidence="3 4">CFBP13511</strain>
    </source>
</reference>
<dbReference type="Proteomes" id="UP000306393">
    <property type="component" value="Unassembled WGS sequence"/>
</dbReference>
<dbReference type="InterPro" id="IPR057156">
    <property type="entry name" value="DUF7834"/>
</dbReference>
<organism evidence="3 4">
    <name type="scientific">Erwinia persicina</name>
    <dbReference type="NCBI Taxonomy" id="55211"/>
    <lineage>
        <taxon>Bacteria</taxon>
        <taxon>Pseudomonadati</taxon>
        <taxon>Pseudomonadota</taxon>
        <taxon>Gammaproteobacteria</taxon>
        <taxon>Enterobacterales</taxon>
        <taxon>Erwiniaceae</taxon>
        <taxon>Erwinia</taxon>
    </lineage>
</organism>
<dbReference type="Pfam" id="PF25202">
    <property type="entry name" value="DUF7834"/>
    <property type="match status" value="1"/>
</dbReference>